<name>A0A445JNI5_GLYSO</name>
<dbReference type="InterPro" id="IPR001179">
    <property type="entry name" value="PPIase_FKBP_dom"/>
</dbReference>
<dbReference type="EC" id="5.2.1.8" evidence="2 5"/>
<dbReference type="PANTHER" id="PTHR43811:SF26">
    <property type="entry name" value="PEPTIDYL-PROLYL CIS-TRANS ISOMERASE FKBP16-1, CHLOROPLASTIC"/>
    <property type="match status" value="1"/>
</dbReference>
<reference evidence="7 8" key="1">
    <citation type="submission" date="2018-09" db="EMBL/GenBank/DDBJ databases">
        <title>A high-quality reference genome of wild soybean provides a powerful tool to mine soybean genomes.</title>
        <authorList>
            <person name="Xie M."/>
            <person name="Chung C.Y.L."/>
            <person name="Li M.-W."/>
            <person name="Wong F.-L."/>
            <person name="Chan T.-F."/>
            <person name="Lam H.-M."/>
        </authorList>
    </citation>
    <scope>NUCLEOTIDE SEQUENCE [LARGE SCALE GENOMIC DNA]</scope>
    <source>
        <strain evidence="8">cv. W05</strain>
        <tissue evidence="7">Hypocotyl of etiolated seedlings</tissue>
    </source>
</reference>
<keyword evidence="8" id="KW-1185">Reference proteome</keyword>
<dbReference type="PROSITE" id="PS50059">
    <property type="entry name" value="FKBP_PPIASE"/>
    <property type="match status" value="1"/>
</dbReference>
<evidence type="ECO:0000256" key="2">
    <source>
        <dbReference type="ARBA" id="ARBA00013194"/>
    </source>
</evidence>
<organism evidence="7 8">
    <name type="scientific">Glycine soja</name>
    <name type="common">Wild soybean</name>
    <dbReference type="NCBI Taxonomy" id="3848"/>
    <lineage>
        <taxon>Eukaryota</taxon>
        <taxon>Viridiplantae</taxon>
        <taxon>Streptophyta</taxon>
        <taxon>Embryophyta</taxon>
        <taxon>Tracheophyta</taxon>
        <taxon>Spermatophyta</taxon>
        <taxon>Magnoliopsida</taxon>
        <taxon>eudicotyledons</taxon>
        <taxon>Gunneridae</taxon>
        <taxon>Pentapetalae</taxon>
        <taxon>rosids</taxon>
        <taxon>fabids</taxon>
        <taxon>Fabales</taxon>
        <taxon>Fabaceae</taxon>
        <taxon>Papilionoideae</taxon>
        <taxon>50 kb inversion clade</taxon>
        <taxon>NPAAA clade</taxon>
        <taxon>indigoferoid/millettioid clade</taxon>
        <taxon>Phaseoleae</taxon>
        <taxon>Glycine</taxon>
        <taxon>Glycine subgen. Soja</taxon>
    </lineage>
</organism>
<dbReference type="EMBL" id="QZWG01000008">
    <property type="protein sequence ID" value="RZC00026.1"/>
    <property type="molecule type" value="Genomic_DNA"/>
</dbReference>
<feature type="domain" description="PPIase FKBP-type" evidence="6">
    <location>
        <begin position="83"/>
        <end position="167"/>
    </location>
</feature>
<dbReference type="InterPro" id="IPR046357">
    <property type="entry name" value="PPIase_dom_sf"/>
</dbReference>
<dbReference type="SUPFAM" id="SSF54534">
    <property type="entry name" value="FKBP-like"/>
    <property type="match status" value="1"/>
</dbReference>
<dbReference type="Gene3D" id="3.10.50.40">
    <property type="match status" value="1"/>
</dbReference>
<comment type="caution">
    <text evidence="7">The sequence shown here is derived from an EMBL/GenBank/DDBJ whole genome shotgun (WGS) entry which is preliminary data.</text>
</comment>
<sequence>MLCSVLSLAGNSVPEFSDTKLRMCMEDANLNYAESNRVSILTVDKFSRRMVLQFLGFNQVICYASPALAAPIMPDIKEPEVIRTVDQFSGESNPVILWMRTRQMIVGLKEVLTGMRVGGKRRALIPPSVGYVNENLQPMPEEFGPRRSLFPHAQEPLVFEVQLLKILSPPPPPAAFN</sequence>
<evidence type="ECO:0000256" key="3">
    <source>
        <dbReference type="ARBA" id="ARBA00023110"/>
    </source>
</evidence>
<comment type="catalytic activity">
    <reaction evidence="1 5">
        <text>[protein]-peptidylproline (omega=180) = [protein]-peptidylproline (omega=0)</text>
        <dbReference type="Rhea" id="RHEA:16237"/>
        <dbReference type="Rhea" id="RHEA-COMP:10747"/>
        <dbReference type="Rhea" id="RHEA-COMP:10748"/>
        <dbReference type="ChEBI" id="CHEBI:83833"/>
        <dbReference type="ChEBI" id="CHEBI:83834"/>
        <dbReference type="EC" id="5.2.1.8"/>
    </reaction>
</comment>
<keyword evidence="3 5" id="KW-0697">Rotamase</keyword>
<dbReference type="Proteomes" id="UP000289340">
    <property type="component" value="Chromosome 8"/>
</dbReference>
<dbReference type="PANTHER" id="PTHR43811">
    <property type="entry name" value="FKBP-TYPE PEPTIDYL-PROLYL CIS-TRANS ISOMERASE FKPA"/>
    <property type="match status" value="1"/>
</dbReference>
<evidence type="ECO:0000313" key="7">
    <source>
        <dbReference type="EMBL" id="RZC00026.1"/>
    </source>
</evidence>
<evidence type="ECO:0000256" key="4">
    <source>
        <dbReference type="ARBA" id="ARBA00023235"/>
    </source>
</evidence>
<proteinExistence type="predicted"/>
<dbReference type="AlphaFoldDB" id="A0A445JNI5"/>
<evidence type="ECO:0000259" key="6">
    <source>
        <dbReference type="PROSITE" id="PS50059"/>
    </source>
</evidence>
<evidence type="ECO:0000256" key="5">
    <source>
        <dbReference type="PROSITE-ProRule" id="PRU00277"/>
    </source>
</evidence>
<gene>
    <name evidence="7" type="ORF">D0Y65_022415</name>
</gene>
<keyword evidence="4 5" id="KW-0413">Isomerase</keyword>
<protein>
    <recommendedName>
        <fullName evidence="2 5">peptidylprolyl isomerase</fullName>
        <ecNumber evidence="2 5">5.2.1.8</ecNumber>
    </recommendedName>
</protein>
<dbReference type="GO" id="GO:0003755">
    <property type="term" value="F:peptidyl-prolyl cis-trans isomerase activity"/>
    <property type="evidence" value="ECO:0007669"/>
    <property type="project" value="UniProtKB-KW"/>
</dbReference>
<evidence type="ECO:0000313" key="8">
    <source>
        <dbReference type="Proteomes" id="UP000289340"/>
    </source>
</evidence>
<accession>A0A445JNI5</accession>
<dbReference type="Pfam" id="PF00254">
    <property type="entry name" value="FKBP_C"/>
    <property type="match status" value="1"/>
</dbReference>
<evidence type="ECO:0000256" key="1">
    <source>
        <dbReference type="ARBA" id="ARBA00000971"/>
    </source>
</evidence>